<name>A0A0J8FXK3_9PSED</name>
<dbReference type="STRING" id="1674920.ACR52_24115"/>
<comment type="caution">
    <text evidence="2">The sequence shown here is derived from an EMBL/GenBank/DDBJ whole genome shotgun (WGS) entry which is preliminary data.</text>
</comment>
<keyword evidence="3" id="KW-1185">Reference proteome</keyword>
<keyword evidence="1" id="KW-1133">Transmembrane helix</keyword>
<protein>
    <submittedName>
        <fullName evidence="2">Uncharacterized protein</fullName>
    </submittedName>
</protein>
<sequence>MSWVGSLIYWSVITLLSFYFTATMLGAFFLKGAWIESGDAFNAAPIWVKIISLIAAAVIGVYAVRHERRGRIQ</sequence>
<dbReference type="EMBL" id="LFMW01000019">
    <property type="protein sequence ID" value="KMT53043.1"/>
    <property type="molecule type" value="Genomic_DNA"/>
</dbReference>
<dbReference type="PATRIC" id="fig|1674920.3.peg.3242"/>
<reference evidence="2 3" key="1">
    <citation type="submission" date="2015-06" db="EMBL/GenBank/DDBJ databases">
        <title>Draft genome sequence of an Antarctic Pseudomonas sp. strain KG01 with full potential for biotechnological applications.</title>
        <authorList>
            <person name="Pavlov M.S."/>
            <person name="Lira F."/>
            <person name="Martinez J.L."/>
            <person name="Marshall S.H."/>
        </authorList>
    </citation>
    <scope>NUCLEOTIDE SEQUENCE [LARGE SCALE GENOMIC DNA]</scope>
    <source>
        <strain evidence="2 3">KG01</strain>
    </source>
</reference>
<proteinExistence type="predicted"/>
<gene>
    <name evidence="2" type="ORF">ACR52_24115</name>
</gene>
<dbReference type="AlphaFoldDB" id="A0A0J8FXK3"/>
<organism evidence="2 3">
    <name type="scientific">Pseudomonas fildesensis</name>
    <dbReference type="NCBI Taxonomy" id="1674920"/>
    <lineage>
        <taxon>Bacteria</taxon>
        <taxon>Pseudomonadati</taxon>
        <taxon>Pseudomonadota</taxon>
        <taxon>Gammaproteobacteria</taxon>
        <taxon>Pseudomonadales</taxon>
        <taxon>Pseudomonadaceae</taxon>
        <taxon>Pseudomonas</taxon>
    </lineage>
</organism>
<accession>A0A0J8FXK3</accession>
<feature type="transmembrane region" description="Helical" evidence="1">
    <location>
        <begin position="46"/>
        <end position="64"/>
    </location>
</feature>
<dbReference type="Proteomes" id="UP000037551">
    <property type="component" value="Unassembled WGS sequence"/>
</dbReference>
<evidence type="ECO:0000313" key="3">
    <source>
        <dbReference type="Proteomes" id="UP000037551"/>
    </source>
</evidence>
<keyword evidence="1" id="KW-0472">Membrane</keyword>
<keyword evidence="1" id="KW-0812">Transmembrane</keyword>
<evidence type="ECO:0000313" key="2">
    <source>
        <dbReference type="EMBL" id="KMT53043.1"/>
    </source>
</evidence>
<feature type="transmembrane region" description="Helical" evidence="1">
    <location>
        <begin position="7"/>
        <end position="34"/>
    </location>
</feature>
<evidence type="ECO:0000256" key="1">
    <source>
        <dbReference type="SAM" id="Phobius"/>
    </source>
</evidence>